<organism evidence="2 3">
    <name type="scientific">Neolewinella lacunae</name>
    <dbReference type="NCBI Taxonomy" id="1517758"/>
    <lineage>
        <taxon>Bacteria</taxon>
        <taxon>Pseudomonadati</taxon>
        <taxon>Bacteroidota</taxon>
        <taxon>Saprospiria</taxon>
        <taxon>Saprospirales</taxon>
        <taxon>Lewinellaceae</taxon>
        <taxon>Neolewinella</taxon>
    </lineage>
</organism>
<dbReference type="Gene3D" id="1.25.40.10">
    <property type="entry name" value="Tetratricopeptide repeat domain"/>
    <property type="match status" value="1"/>
</dbReference>
<dbReference type="EMBL" id="JACSIT010000069">
    <property type="protein sequence ID" value="MBC6993636.1"/>
    <property type="molecule type" value="Genomic_DNA"/>
</dbReference>
<feature type="chain" id="PRO_5036711397" description="Tetratricopeptide repeat protein" evidence="1">
    <location>
        <begin position="26"/>
        <end position="281"/>
    </location>
</feature>
<comment type="caution">
    <text evidence="2">The sequence shown here is derived from an EMBL/GenBank/DDBJ whole genome shotgun (WGS) entry which is preliminary data.</text>
</comment>
<dbReference type="AlphaFoldDB" id="A0A923PJ47"/>
<dbReference type="RefSeq" id="WP_187465746.1">
    <property type="nucleotide sequence ID" value="NZ_JACSIT010000069.1"/>
</dbReference>
<accession>A0A923PJ47</accession>
<dbReference type="Proteomes" id="UP000650081">
    <property type="component" value="Unassembled WGS sequence"/>
</dbReference>
<evidence type="ECO:0000256" key="1">
    <source>
        <dbReference type="SAM" id="SignalP"/>
    </source>
</evidence>
<gene>
    <name evidence="2" type="ORF">H9S92_05665</name>
</gene>
<sequence length="281" mass="31598">MLRYLTLVLIFLLGTLAGYALSAQASDLPMLPASGNTRYNNLPVAELNLAHRQQRNGQFEQALLTYNSALAWQPNWVPALAERSALLARMGRDQEANRDQQLAERQNPTAAAFYLAKGRNGLMPFLALYPQEWYADHYGFPEERQISVEATTPQAYFIEQYLSIMEGPDTAQAVLALQQKVDQDVLAAKRSLETLPRDYNPGVKNMLLANLAMLNHDYREAVQLYNDAQLKYGFNWPELPYNRGLGQILLHNYMNGCQDLAQSAKAGFAPAGVMYQSLCNF</sequence>
<evidence type="ECO:0008006" key="4">
    <source>
        <dbReference type="Google" id="ProtNLM"/>
    </source>
</evidence>
<keyword evidence="3" id="KW-1185">Reference proteome</keyword>
<protein>
    <recommendedName>
        <fullName evidence="4">Tetratricopeptide repeat protein</fullName>
    </recommendedName>
</protein>
<dbReference type="InterPro" id="IPR011990">
    <property type="entry name" value="TPR-like_helical_dom_sf"/>
</dbReference>
<evidence type="ECO:0000313" key="3">
    <source>
        <dbReference type="Proteomes" id="UP000650081"/>
    </source>
</evidence>
<reference evidence="2" key="1">
    <citation type="submission" date="2020-08" db="EMBL/GenBank/DDBJ databases">
        <title>Lewinella bacteria from marine environments.</title>
        <authorList>
            <person name="Zhong Y."/>
        </authorList>
    </citation>
    <scope>NUCLEOTIDE SEQUENCE</scope>
    <source>
        <strain evidence="2">KCTC 42187</strain>
    </source>
</reference>
<feature type="signal peptide" evidence="1">
    <location>
        <begin position="1"/>
        <end position="25"/>
    </location>
</feature>
<dbReference type="SUPFAM" id="SSF48452">
    <property type="entry name" value="TPR-like"/>
    <property type="match status" value="1"/>
</dbReference>
<proteinExistence type="predicted"/>
<name>A0A923PJ47_9BACT</name>
<keyword evidence="1" id="KW-0732">Signal</keyword>
<evidence type="ECO:0000313" key="2">
    <source>
        <dbReference type="EMBL" id="MBC6993636.1"/>
    </source>
</evidence>